<accession>A0A0J6VXX4</accession>
<name>A0A0J6VXX4_9HYPH</name>
<reference evidence="1 2" key="1">
    <citation type="submission" date="2015-03" db="EMBL/GenBank/DDBJ databases">
        <title>Genome sequencing of Methylobacterium tarhaniae DSM 25844.</title>
        <authorList>
            <person name="Chaudhry V."/>
            <person name="Patil P.B."/>
        </authorList>
    </citation>
    <scope>NUCLEOTIDE SEQUENCE [LARGE SCALE GENOMIC DNA]</scope>
    <source>
        <strain evidence="1 2">DSM 25844</strain>
    </source>
</reference>
<dbReference type="InterPro" id="IPR029045">
    <property type="entry name" value="ClpP/crotonase-like_dom_sf"/>
</dbReference>
<proteinExistence type="predicted"/>
<dbReference type="RefSeq" id="WP_048449630.1">
    <property type="nucleotide sequence ID" value="NZ_LABZ01000025.1"/>
</dbReference>
<dbReference type="SUPFAM" id="SSF52096">
    <property type="entry name" value="ClpP/crotonase"/>
    <property type="match status" value="1"/>
</dbReference>
<dbReference type="OrthoDB" id="7059145at2"/>
<comment type="caution">
    <text evidence="1">The sequence shown here is derived from an EMBL/GenBank/DDBJ whole genome shotgun (WGS) entry which is preliminary data.</text>
</comment>
<dbReference type="PATRIC" id="fig|1187852.3.peg.3548"/>
<gene>
    <name evidence="1" type="ORF">VQ03_04340</name>
</gene>
<dbReference type="AlphaFoldDB" id="A0A0J6VXX4"/>
<evidence type="ECO:0008006" key="3">
    <source>
        <dbReference type="Google" id="ProtNLM"/>
    </source>
</evidence>
<keyword evidence="2" id="KW-1185">Reference proteome</keyword>
<sequence>MEPQHDIDRLLHPHVRLYGPVDEAMLGDFLKRLDEVMDEDGPLVVELMTSGGDADIGRRIAQQVRLCREHLHKEMHFVGMTTVYSAGITIMAAFPRCCRYLARDTALLIHGRRTSGDTSVDGPLPAALQVARSKVAELEKGLQLEMQGFAELVKDTDVSEDEIRERAETNWYLTADEALERRLVASLL</sequence>
<evidence type="ECO:0000313" key="1">
    <source>
        <dbReference type="EMBL" id="KMO44166.1"/>
    </source>
</evidence>
<dbReference type="Gene3D" id="3.90.226.10">
    <property type="entry name" value="2-enoyl-CoA Hydratase, Chain A, domain 1"/>
    <property type="match status" value="1"/>
</dbReference>
<dbReference type="Proteomes" id="UP000036449">
    <property type="component" value="Unassembled WGS sequence"/>
</dbReference>
<dbReference type="InterPro" id="IPR023562">
    <property type="entry name" value="ClpP/TepA"/>
</dbReference>
<evidence type="ECO:0000313" key="2">
    <source>
        <dbReference type="Proteomes" id="UP000036449"/>
    </source>
</evidence>
<dbReference type="Pfam" id="PF00574">
    <property type="entry name" value="CLP_protease"/>
    <property type="match status" value="1"/>
</dbReference>
<protein>
    <recommendedName>
        <fullName evidence="3">Peptidase S14</fullName>
    </recommendedName>
</protein>
<dbReference type="EMBL" id="LABZ01000025">
    <property type="protein sequence ID" value="KMO44166.1"/>
    <property type="molecule type" value="Genomic_DNA"/>
</dbReference>
<organism evidence="1 2">
    <name type="scientific">Methylobacterium tarhaniae</name>
    <dbReference type="NCBI Taxonomy" id="1187852"/>
    <lineage>
        <taxon>Bacteria</taxon>
        <taxon>Pseudomonadati</taxon>
        <taxon>Pseudomonadota</taxon>
        <taxon>Alphaproteobacteria</taxon>
        <taxon>Hyphomicrobiales</taxon>
        <taxon>Methylobacteriaceae</taxon>
        <taxon>Methylobacterium</taxon>
    </lineage>
</organism>